<keyword evidence="2 5" id="KW-0732">Signal</keyword>
<dbReference type="AlphaFoldDB" id="A0A4W3IIQ8"/>
<dbReference type="InterPro" id="IPR013783">
    <property type="entry name" value="Ig-like_fold"/>
</dbReference>
<protein>
    <recommendedName>
        <fullName evidence="6">Ig-like domain-containing protein</fullName>
    </recommendedName>
</protein>
<dbReference type="InterPro" id="IPR015631">
    <property type="entry name" value="CD2/SLAM_rcpt"/>
</dbReference>
<dbReference type="GO" id="GO:0005911">
    <property type="term" value="C:cell-cell junction"/>
    <property type="evidence" value="ECO:0007669"/>
    <property type="project" value="TreeGrafter"/>
</dbReference>
<feature type="signal peptide" evidence="5">
    <location>
        <begin position="1"/>
        <end position="20"/>
    </location>
</feature>
<dbReference type="Gene3D" id="2.60.40.10">
    <property type="entry name" value="Immunoglobulins"/>
    <property type="match status" value="2"/>
</dbReference>
<dbReference type="GO" id="GO:0016020">
    <property type="term" value="C:membrane"/>
    <property type="evidence" value="ECO:0007669"/>
    <property type="project" value="UniProtKB-SubCell"/>
</dbReference>
<evidence type="ECO:0000256" key="1">
    <source>
        <dbReference type="ARBA" id="ARBA00004370"/>
    </source>
</evidence>
<dbReference type="Pfam" id="PF13895">
    <property type="entry name" value="Ig_2"/>
    <property type="match status" value="1"/>
</dbReference>
<keyword evidence="8" id="KW-1185">Reference proteome</keyword>
<dbReference type="Ensembl" id="ENSCMIT00000030641.1">
    <property type="protein sequence ID" value="ENSCMIP00000030174.1"/>
    <property type="gene ID" value="ENSCMIG00000013005.1"/>
</dbReference>
<dbReference type="SUPFAM" id="SSF48726">
    <property type="entry name" value="Immunoglobulin"/>
    <property type="match status" value="2"/>
</dbReference>
<accession>A0A4W3IIQ8</accession>
<dbReference type="InParanoid" id="A0A4W3IIQ8"/>
<reference evidence="8" key="2">
    <citation type="journal article" date="2007" name="PLoS Biol.">
        <title>Survey sequencing and comparative analysis of the elephant shark (Callorhinchus milii) genome.</title>
        <authorList>
            <person name="Venkatesh B."/>
            <person name="Kirkness E.F."/>
            <person name="Loh Y.H."/>
            <person name="Halpern A.L."/>
            <person name="Lee A.P."/>
            <person name="Johnson J."/>
            <person name="Dandona N."/>
            <person name="Viswanathan L.D."/>
            <person name="Tay A."/>
            <person name="Venter J.C."/>
            <person name="Strausberg R.L."/>
            <person name="Brenner S."/>
        </authorList>
    </citation>
    <scope>NUCLEOTIDE SEQUENCE [LARGE SCALE GENOMIC DNA]</scope>
</reference>
<dbReference type="InterPro" id="IPR007110">
    <property type="entry name" value="Ig-like_dom"/>
</dbReference>
<evidence type="ECO:0000313" key="7">
    <source>
        <dbReference type="Ensembl" id="ENSCMIP00000030174.1"/>
    </source>
</evidence>
<dbReference type="OMA" id="ANTIWWE"/>
<dbReference type="PANTHER" id="PTHR12080:SF59">
    <property type="entry name" value="HEPATIC AND GLIAL CELL ADHESION MOLECULE"/>
    <property type="match status" value="1"/>
</dbReference>
<reference evidence="7" key="4">
    <citation type="submission" date="2025-08" db="UniProtKB">
        <authorList>
            <consortium name="Ensembl"/>
        </authorList>
    </citation>
    <scope>IDENTIFICATION</scope>
</reference>
<feature type="chain" id="PRO_5021461303" description="Ig-like domain-containing protein" evidence="5">
    <location>
        <begin position="21"/>
        <end position="254"/>
    </location>
</feature>
<evidence type="ECO:0000256" key="4">
    <source>
        <dbReference type="ARBA" id="ARBA00023180"/>
    </source>
</evidence>
<evidence type="ECO:0000256" key="5">
    <source>
        <dbReference type="SAM" id="SignalP"/>
    </source>
</evidence>
<evidence type="ECO:0000259" key="6">
    <source>
        <dbReference type="PROSITE" id="PS50835"/>
    </source>
</evidence>
<dbReference type="InterPro" id="IPR036179">
    <property type="entry name" value="Ig-like_dom_sf"/>
</dbReference>
<reference evidence="8" key="3">
    <citation type="journal article" date="2014" name="Nature">
        <title>Elephant shark genome provides unique insights into gnathostome evolution.</title>
        <authorList>
            <consortium name="International Elephant Shark Genome Sequencing Consortium"/>
            <person name="Venkatesh B."/>
            <person name="Lee A.P."/>
            <person name="Ravi V."/>
            <person name="Maurya A.K."/>
            <person name="Lian M.M."/>
            <person name="Swann J.B."/>
            <person name="Ohta Y."/>
            <person name="Flajnik M.F."/>
            <person name="Sutoh Y."/>
            <person name="Kasahara M."/>
            <person name="Hoon S."/>
            <person name="Gangu V."/>
            <person name="Roy S.W."/>
            <person name="Irimia M."/>
            <person name="Korzh V."/>
            <person name="Kondrychyn I."/>
            <person name="Lim Z.W."/>
            <person name="Tay B.H."/>
            <person name="Tohari S."/>
            <person name="Kong K.W."/>
            <person name="Ho S."/>
            <person name="Lorente-Galdos B."/>
            <person name="Quilez J."/>
            <person name="Marques-Bonet T."/>
            <person name="Raney B.J."/>
            <person name="Ingham P.W."/>
            <person name="Tay A."/>
            <person name="Hillier L.W."/>
            <person name="Minx P."/>
            <person name="Boehm T."/>
            <person name="Wilson R.K."/>
            <person name="Brenner S."/>
            <person name="Warren W.C."/>
        </authorList>
    </citation>
    <scope>NUCLEOTIDE SEQUENCE [LARGE SCALE GENOMIC DNA]</scope>
</reference>
<proteinExistence type="predicted"/>
<evidence type="ECO:0000256" key="3">
    <source>
        <dbReference type="ARBA" id="ARBA00023136"/>
    </source>
</evidence>
<reference evidence="7" key="5">
    <citation type="submission" date="2025-09" db="UniProtKB">
        <authorList>
            <consortium name="Ensembl"/>
        </authorList>
    </citation>
    <scope>IDENTIFICATION</scope>
</reference>
<comment type="subcellular location">
    <subcellularLocation>
        <location evidence="1">Membrane</location>
    </subcellularLocation>
</comment>
<organism evidence="7 8">
    <name type="scientific">Callorhinchus milii</name>
    <name type="common">Ghost shark</name>
    <dbReference type="NCBI Taxonomy" id="7868"/>
    <lineage>
        <taxon>Eukaryota</taxon>
        <taxon>Metazoa</taxon>
        <taxon>Chordata</taxon>
        <taxon>Craniata</taxon>
        <taxon>Vertebrata</taxon>
        <taxon>Chondrichthyes</taxon>
        <taxon>Holocephali</taxon>
        <taxon>Chimaeriformes</taxon>
        <taxon>Callorhinchidae</taxon>
        <taxon>Callorhinchus</taxon>
    </lineage>
</organism>
<sequence>MLLTAALLLLLAPQDSPVLTSNETIFASLDSSVTMNPYYNEYLESNEKVNWFYIIPEKNTVILRYSSPETRILINIFYKRRLKFDKRTGSIKLQHLEMTDSGIYEGQIQKVSNITERFHLYSANTIYLEIEKLLSLPLIIQDPIYVTNVVKLNCIIKENKHINIWWTRGDKIINNTDYENTLVFNNPKISHCGWYTCNVKNQVSQRNRSYFLIVDGRFVNLILYSVIRQWPDMAQSNILGMFPYSTHFWLPSSK</sequence>
<dbReference type="PANTHER" id="PTHR12080">
    <property type="entry name" value="SIGNALING LYMPHOCYTIC ACTIVATION MOLECULE"/>
    <property type="match status" value="1"/>
</dbReference>
<dbReference type="CDD" id="cd00096">
    <property type="entry name" value="Ig"/>
    <property type="match status" value="1"/>
</dbReference>
<dbReference type="PROSITE" id="PS50835">
    <property type="entry name" value="IG_LIKE"/>
    <property type="match status" value="1"/>
</dbReference>
<feature type="domain" description="Ig-like" evidence="6">
    <location>
        <begin position="137"/>
        <end position="209"/>
    </location>
</feature>
<dbReference type="GeneTree" id="ENSGT01150000290078"/>
<name>A0A4W3IIQ8_CALMI</name>
<keyword evidence="3" id="KW-0472">Membrane</keyword>
<evidence type="ECO:0000256" key="2">
    <source>
        <dbReference type="ARBA" id="ARBA00022729"/>
    </source>
</evidence>
<dbReference type="Proteomes" id="UP000314986">
    <property type="component" value="Unassembled WGS sequence"/>
</dbReference>
<keyword evidence="4" id="KW-0325">Glycoprotein</keyword>
<evidence type="ECO:0000313" key="8">
    <source>
        <dbReference type="Proteomes" id="UP000314986"/>
    </source>
</evidence>
<reference evidence="8" key="1">
    <citation type="journal article" date="2006" name="Science">
        <title>Ancient noncoding elements conserved in the human genome.</title>
        <authorList>
            <person name="Venkatesh B."/>
            <person name="Kirkness E.F."/>
            <person name="Loh Y.H."/>
            <person name="Halpern A.L."/>
            <person name="Lee A.P."/>
            <person name="Johnson J."/>
            <person name="Dandona N."/>
            <person name="Viswanathan L.D."/>
            <person name="Tay A."/>
            <person name="Venter J.C."/>
            <person name="Strausberg R.L."/>
            <person name="Brenner S."/>
        </authorList>
    </citation>
    <scope>NUCLEOTIDE SEQUENCE [LARGE SCALE GENOMIC DNA]</scope>
</reference>